<reference evidence="1 2" key="1">
    <citation type="submission" date="2019-03" db="EMBL/GenBank/DDBJ databases">
        <title>Diversity and diversification of Nodularia spumigena cyanophages in the Baltic Sea.</title>
        <authorList>
            <person name="Sulcius S."/>
            <person name="Holmfeldt K."/>
            <person name="Simoliunas E."/>
        </authorList>
    </citation>
    <scope>NUCLEOTIDE SEQUENCE [LARGE SCALE GENOMIC DNA]</scope>
</reference>
<gene>
    <name evidence="1" type="ORF">kac65v151_gp154</name>
</gene>
<accession>A0A482MHC2</accession>
<proteinExistence type="predicted"/>
<keyword evidence="2" id="KW-1185">Reference proteome</keyword>
<organism evidence="1 2">
    <name type="scientific">Nodularia phage vB_NspS-kac65v151</name>
    <dbReference type="NCBI Taxonomy" id="2557579"/>
    <lineage>
        <taxon>Viruses</taxon>
        <taxon>Duplodnaviria</taxon>
        <taxon>Heunggongvirae</taxon>
        <taxon>Uroviricota</taxon>
        <taxon>Caudoviricetes</taxon>
        <taxon>Ravarandavirus</taxon>
        <taxon>Ravarandavirus kac65v151</taxon>
    </lineage>
</organism>
<dbReference type="EMBL" id="MK605242">
    <property type="protein sequence ID" value="QBQ73184.1"/>
    <property type="molecule type" value="Genomic_DNA"/>
</dbReference>
<protein>
    <submittedName>
        <fullName evidence="1">Uncharacterized protein</fullName>
    </submittedName>
</protein>
<evidence type="ECO:0000313" key="1">
    <source>
        <dbReference type="EMBL" id="QBQ73184.1"/>
    </source>
</evidence>
<sequence length="38" mass="4380">MSIYTYIKPFYTELSINMQKNITCLSATVATTTKQVIY</sequence>
<evidence type="ECO:0000313" key="2">
    <source>
        <dbReference type="Proteomes" id="UP000305794"/>
    </source>
</evidence>
<name>A0A482MHC2_9CAUD</name>
<dbReference type="Proteomes" id="UP000305794">
    <property type="component" value="Segment"/>
</dbReference>